<evidence type="ECO:0000313" key="2">
    <source>
        <dbReference type="Proteomes" id="UP000516052"/>
    </source>
</evidence>
<sequence length="49" mass="5298">MLLTAADAIAAFSAEEHTMALRWSVCGSVVRTTDALPRDPLPRSGRREA</sequence>
<reference evidence="1 2" key="1">
    <citation type="submission" date="2020-08" db="EMBL/GenBank/DDBJ databases">
        <title>A novel species.</title>
        <authorList>
            <person name="Gao J."/>
        </authorList>
    </citation>
    <scope>NUCLEOTIDE SEQUENCE [LARGE SCALE GENOMIC DNA]</scope>
    <source>
        <strain evidence="1 2">CRXT-G-22</strain>
    </source>
</reference>
<evidence type="ECO:0000313" key="1">
    <source>
        <dbReference type="EMBL" id="QNP68739.1"/>
    </source>
</evidence>
<dbReference type="KEGG" id="sroi:IAG44_04205"/>
<name>A0A7H0I7H3_9ACTN</name>
<dbReference type="AlphaFoldDB" id="A0A7H0I7H3"/>
<dbReference type="RefSeq" id="WP_187745778.1">
    <property type="nucleotide sequence ID" value="NZ_CP060828.1"/>
</dbReference>
<keyword evidence="2" id="KW-1185">Reference proteome</keyword>
<dbReference type="Proteomes" id="UP000516052">
    <property type="component" value="Chromosome"/>
</dbReference>
<organism evidence="1 2">
    <name type="scientific">Streptomyces roseirectus</name>
    <dbReference type="NCBI Taxonomy" id="2768066"/>
    <lineage>
        <taxon>Bacteria</taxon>
        <taxon>Bacillati</taxon>
        <taxon>Actinomycetota</taxon>
        <taxon>Actinomycetes</taxon>
        <taxon>Kitasatosporales</taxon>
        <taxon>Streptomycetaceae</taxon>
        <taxon>Streptomyces</taxon>
    </lineage>
</organism>
<proteinExistence type="predicted"/>
<dbReference type="EMBL" id="CP060828">
    <property type="protein sequence ID" value="QNP68739.1"/>
    <property type="molecule type" value="Genomic_DNA"/>
</dbReference>
<accession>A0A7H0I7H3</accession>
<protein>
    <submittedName>
        <fullName evidence="1">Uncharacterized protein</fullName>
    </submittedName>
</protein>
<gene>
    <name evidence="1" type="ORF">IAG44_04205</name>
</gene>